<gene>
    <name evidence="1" type="ORF">FUA22_11360</name>
</gene>
<dbReference type="EMBL" id="VRKQ01000010">
    <property type="protein sequence ID" value="TXG37155.1"/>
    <property type="molecule type" value="Genomic_DNA"/>
</dbReference>
<dbReference type="GO" id="GO:0015774">
    <property type="term" value="P:polysaccharide transport"/>
    <property type="evidence" value="ECO:0007669"/>
    <property type="project" value="InterPro"/>
</dbReference>
<sequence>MIVFDLINDEAPLFIEGVEYLSNKDLIAKNEVIGITEGNRWHEEAKRLKCTNRLHYFDQLDSEKINIKKELNRISKTYDNFNLYACDRYLIKKDTNYQQKMVVYTYLFYEQLFTQGVSHYFTTGIAYTYNLISYQVSKRFKVKHISFYGTRIRNKTAISLDVSNTFNFVSMQFKEFDISKVTQEMYKPIDTFVNKPKQPLYMKNAINASTIKGVFVKEFFIRFNKFYFKGKHKYDLFTRSPFELSLFKLKKILNAKKINLLHDSIFEKPNYNEKYFIFPLHMQPEASTLVLAPFQVNQKTTIINISKLIPPNIKIYVKEHKSALGQHTMSFYKELKQYPNIKMISHNENMFDLIKGSLGTINLSSTVGLESLFLKKPSVVLGNVFYNDSGLTFKVNSYKELGAIVNQLSKDDFDIEDKFKNYSAKLAYYIYCLERNSYPFEFNVAKLDTKKRVLASENIEGFANCVKSFLNL</sequence>
<dbReference type="OrthoDB" id="1432009at2"/>
<dbReference type="RefSeq" id="WP_147768407.1">
    <property type="nucleotide sequence ID" value="NZ_VRKQ01000010.1"/>
</dbReference>
<keyword evidence="2" id="KW-1185">Reference proteome</keyword>
<dbReference type="InterPro" id="IPR007833">
    <property type="entry name" value="Capsule_polysaccharide_synth"/>
</dbReference>
<dbReference type="SUPFAM" id="SSF53756">
    <property type="entry name" value="UDP-Glycosyltransferase/glycogen phosphorylase"/>
    <property type="match status" value="1"/>
</dbReference>
<protein>
    <recommendedName>
        <fullName evidence="3">Capsule biosynthesis protein</fullName>
    </recommendedName>
</protein>
<evidence type="ECO:0008006" key="3">
    <source>
        <dbReference type="Google" id="ProtNLM"/>
    </source>
</evidence>
<dbReference type="GO" id="GO:0000271">
    <property type="term" value="P:polysaccharide biosynthetic process"/>
    <property type="evidence" value="ECO:0007669"/>
    <property type="project" value="InterPro"/>
</dbReference>
<dbReference type="AlphaFoldDB" id="A0A5C7GJ23"/>
<reference evidence="1 2" key="1">
    <citation type="submission" date="2019-08" db="EMBL/GenBank/DDBJ databases">
        <title>Seonamhaeicola sediminis sp. nov., isolated from marine sediment.</title>
        <authorList>
            <person name="Cao W.R."/>
        </authorList>
    </citation>
    <scope>NUCLEOTIDE SEQUENCE [LARGE SCALE GENOMIC DNA]</scope>
    <source>
        <strain evidence="1 2">1505</strain>
    </source>
</reference>
<proteinExistence type="predicted"/>
<accession>A0A5C7GJ23</accession>
<dbReference type="Pfam" id="PF05159">
    <property type="entry name" value="Capsule_synth"/>
    <property type="match status" value="1"/>
</dbReference>
<dbReference type="Proteomes" id="UP000321080">
    <property type="component" value="Unassembled WGS sequence"/>
</dbReference>
<organism evidence="1 2">
    <name type="scientific">Seonamhaeicola maritimus</name>
    <dbReference type="NCBI Taxonomy" id="2591822"/>
    <lineage>
        <taxon>Bacteria</taxon>
        <taxon>Pseudomonadati</taxon>
        <taxon>Bacteroidota</taxon>
        <taxon>Flavobacteriia</taxon>
        <taxon>Flavobacteriales</taxon>
        <taxon>Flavobacteriaceae</taxon>
    </lineage>
</organism>
<comment type="caution">
    <text evidence="1">The sequence shown here is derived from an EMBL/GenBank/DDBJ whole genome shotgun (WGS) entry which is preliminary data.</text>
</comment>
<evidence type="ECO:0000313" key="2">
    <source>
        <dbReference type="Proteomes" id="UP000321080"/>
    </source>
</evidence>
<evidence type="ECO:0000313" key="1">
    <source>
        <dbReference type="EMBL" id="TXG37155.1"/>
    </source>
</evidence>
<name>A0A5C7GJ23_9FLAO</name>